<feature type="binding site" evidence="7">
    <location>
        <position position="54"/>
    </location>
    <ligand>
        <name>substrate</name>
    </ligand>
</feature>
<feature type="domain" description="Deoxynucleoside kinase" evidence="9">
    <location>
        <begin position="3"/>
        <end position="197"/>
    </location>
</feature>
<dbReference type="Gene3D" id="3.40.50.300">
    <property type="entry name" value="P-loop containing nucleotide triphosphate hydrolases"/>
    <property type="match status" value="1"/>
</dbReference>
<evidence type="ECO:0000256" key="8">
    <source>
        <dbReference type="PIRSR" id="PIRSR000705-3"/>
    </source>
</evidence>
<feature type="binding site" evidence="7">
    <location>
        <position position="79"/>
    </location>
    <ligand>
        <name>substrate</name>
    </ligand>
</feature>
<proteinExistence type="inferred from homology"/>
<dbReference type="GO" id="GO:0019136">
    <property type="term" value="F:deoxynucleoside kinase activity"/>
    <property type="evidence" value="ECO:0007669"/>
    <property type="project" value="InterPro"/>
</dbReference>
<dbReference type="InterPro" id="IPR031314">
    <property type="entry name" value="DNK_dom"/>
</dbReference>
<dbReference type="Pfam" id="PF01712">
    <property type="entry name" value="dNK"/>
    <property type="match status" value="1"/>
</dbReference>
<dbReference type="InterPro" id="IPR002624">
    <property type="entry name" value="DCK/DGK"/>
</dbReference>
<dbReference type="AlphaFoldDB" id="A0A0H4PKY6"/>
<dbReference type="InterPro" id="IPR027417">
    <property type="entry name" value="P-loop_NTPase"/>
</dbReference>
<dbReference type="SUPFAM" id="SSF52540">
    <property type="entry name" value="P-loop containing nucleoside triphosphate hydrolases"/>
    <property type="match status" value="1"/>
</dbReference>
<dbReference type="PANTHER" id="PTHR10513:SF35">
    <property type="entry name" value="DEOXYADENOSINE KINASE"/>
    <property type="match status" value="1"/>
</dbReference>
<keyword evidence="4 10" id="KW-0418">Kinase</keyword>
<dbReference type="FunFam" id="3.40.50.300:FF:000659">
    <property type="entry name" value="Deoxyguanosine kinase"/>
    <property type="match status" value="1"/>
</dbReference>
<organism evidence="10 11">
    <name type="scientific">Cyclobacterium amurskyense</name>
    <dbReference type="NCBI Taxonomy" id="320787"/>
    <lineage>
        <taxon>Bacteria</taxon>
        <taxon>Pseudomonadati</taxon>
        <taxon>Bacteroidota</taxon>
        <taxon>Cytophagia</taxon>
        <taxon>Cytophagales</taxon>
        <taxon>Cyclobacteriaceae</taxon>
        <taxon>Cyclobacterium</taxon>
    </lineage>
</organism>
<dbReference type="Proteomes" id="UP000036520">
    <property type="component" value="Chromosome"/>
</dbReference>
<dbReference type="InterPro" id="IPR050566">
    <property type="entry name" value="Deoxyribonucleoside_kinase"/>
</dbReference>
<name>A0A0H4PKY6_9BACT</name>
<dbReference type="EMBL" id="CP012040">
    <property type="protein sequence ID" value="AKP53705.1"/>
    <property type="molecule type" value="Genomic_DNA"/>
</dbReference>
<keyword evidence="3 8" id="KW-0547">Nucleotide-binding</keyword>
<evidence type="ECO:0000256" key="2">
    <source>
        <dbReference type="ARBA" id="ARBA00022679"/>
    </source>
</evidence>
<gene>
    <name evidence="10" type="ORF">CA2015_4360</name>
</gene>
<evidence type="ECO:0000256" key="4">
    <source>
        <dbReference type="ARBA" id="ARBA00022777"/>
    </source>
</evidence>
<reference evidence="10 11" key="1">
    <citation type="submission" date="2015-07" db="EMBL/GenBank/DDBJ databases">
        <authorList>
            <person name="Kim K.M."/>
        </authorList>
    </citation>
    <scope>NUCLEOTIDE SEQUENCE [LARGE SCALE GENOMIC DNA]</scope>
    <source>
        <strain evidence="10 11">KCTC 12363</strain>
    </source>
</reference>
<evidence type="ECO:0000256" key="5">
    <source>
        <dbReference type="ARBA" id="ARBA00022840"/>
    </source>
</evidence>
<feature type="active site" description="Proton acceptor" evidence="6">
    <location>
        <position position="78"/>
    </location>
</feature>
<feature type="binding site" evidence="8">
    <location>
        <begin position="7"/>
        <end position="15"/>
    </location>
    <ligand>
        <name>ATP</name>
        <dbReference type="ChEBI" id="CHEBI:30616"/>
    </ligand>
</feature>
<comment type="similarity">
    <text evidence="1">Belongs to the DCK/DGK family.</text>
</comment>
<evidence type="ECO:0000313" key="11">
    <source>
        <dbReference type="Proteomes" id="UP000036520"/>
    </source>
</evidence>
<keyword evidence="11" id="KW-1185">Reference proteome</keyword>
<feature type="binding site" evidence="7">
    <location>
        <position position="84"/>
    </location>
    <ligand>
        <name>substrate</name>
    </ligand>
</feature>
<evidence type="ECO:0000256" key="6">
    <source>
        <dbReference type="PIRSR" id="PIRSR000705-1"/>
    </source>
</evidence>
<feature type="binding site" evidence="7">
    <location>
        <position position="43"/>
    </location>
    <ligand>
        <name>substrate</name>
    </ligand>
</feature>
<protein>
    <submittedName>
        <fullName evidence="10">Deoxyadenosine kinase</fullName>
    </submittedName>
</protein>
<accession>A0A0H4PKY6</accession>
<dbReference type="OrthoDB" id="9776634at2"/>
<dbReference type="GO" id="GO:0005737">
    <property type="term" value="C:cytoplasm"/>
    <property type="evidence" value="ECO:0007669"/>
    <property type="project" value="TreeGrafter"/>
</dbReference>
<evidence type="ECO:0000256" key="7">
    <source>
        <dbReference type="PIRSR" id="PIRSR000705-2"/>
    </source>
</evidence>
<evidence type="ECO:0000256" key="3">
    <source>
        <dbReference type="ARBA" id="ARBA00022741"/>
    </source>
</evidence>
<dbReference type="KEGG" id="camu:CA2015_4360"/>
<dbReference type="PATRIC" id="fig|320787.5.peg.4781"/>
<feature type="binding site" evidence="7">
    <location>
        <position position="31"/>
    </location>
    <ligand>
        <name>substrate</name>
    </ligand>
</feature>
<dbReference type="RefSeq" id="WP_048643779.1">
    <property type="nucleotide sequence ID" value="NZ_CP012040.1"/>
</dbReference>
<keyword evidence="2" id="KW-0808">Transferase</keyword>
<feature type="binding site" evidence="7">
    <location>
        <position position="145"/>
    </location>
    <ligand>
        <name>substrate</name>
    </ligand>
</feature>
<evidence type="ECO:0000256" key="1">
    <source>
        <dbReference type="ARBA" id="ARBA00007420"/>
    </source>
</evidence>
<evidence type="ECO:0000259" key="9">
    <source>
        <dbReference type="Pfam" id="PF01712"/>
    </source>
</evidence>
<dbReference type="PANTHER" id="PTHR10513">
    <property type="entry name" value="DEOXYNUCLEOSIDE KINASE"/>
    <property type="match status" value="1"/>
</dbReference>
<evidence type="ECO:0000313" key="10">
    <source>
        <dbReference type="EMBL" id="AKP53705.1"/>
    </source>
</evidence>
<dbReference type="PIRSF" id="PIRSF000705">
    <property type="entry name" value="DNK"/>
    <property type="match status" value="1"/>
</dbReference>
<keyword evidence="5 8" id="KW-0067">ATP-binding</keyword>
<dbReference type="GO" id="GO:0005524">
    <property type="term" value="F:ATP binding"/>
    <property type="evidence" value="ECO:0007669"/>
    <property type="project" value="UniProtKB-KW"/>
</dbReference>
<dbReference type="STRING" id="320787.CA2015_4360"/>
<dbReference type="CDD" id="cd01673">
    <property type="entry name" value="dNK"/>
    <property type="match status" value="1"/>
</dbReference>
<sequence>MHIAISGNIGSGKTSLAVKLAAHYGWQTEFESVEDNPYLSDFYKDMTKWSFHLQVFFLQSRINQVKRIQQNPTSTIQDRTIYEDAHIFAANLYESNLISKRDYENYKGLYHSMANYIKPPDLLIYLKADIPKLVDQIEKRGRNYERSIQIAYLKNLNDLYQKWITEYNLGKLLVIDVNNMNFVDNPEDFSIIVEKIDRELFGLFN</sequence>